<evidence type="ECO:0000313" key="1">
    <source>
        <dbReference type="EMBL" id="CAJ0567961.1"/>
    </source>
</evidence>
<name>A0AA36CGJ4_9BILA</name>
<organism evidence="1 2">
    <name type="scientific">Mesorhabditis spiculigera</name>
    <dbReference type="NCBI Taxonomy" id="96644"/>
    <lineage>
        <taxon>Eukaryota</taxon>
        <taxon>Metazoa</taxon>
        <taxon>Ecdysozoa</taxon>
        <taxon>Nematoda</taxon>
        <taxon>Chromadorea</taxon>
        <taxon>Rhabditida</taxon>
        <taxon>Rhabditina</taxon>
        <taxon>Rhabditomorpha</taxon>
        <taxon>Rhabditoidea</taxon>
        <taxon>Rhabditidae</taxon>
        <taxon>Mesorhabditinae</taxon>
        <taxon>Mesorhabditis</taxon>
    </lineage>
</organism>
<dbReference type="AlphaFoldDB" id="A0AA36CGJ4"/>
<protein>
    <submittedName>
        <fullName evidence="1">Uncharacterized protein</fullName>
    </submittedName>
</protein>
<evidence type="ECO:0000313" key="2">
    <source>
        <dbReference type="Proteomes" id="UP001177023"/>
    </source>
</evidence>
<sequence>MGQSLACFQVPEKKPEDSADFINLPNVIHQ</sequence>
<feature type="non-terminal residue" evidence="1">
    <location>
        <position position="1"/>
    </location>
</feature>
<gene>
    <name evidence="1" type="ORF">MSPICULIGERA_LOCUS6493</name>
</gene>
<reference evidence="1" key="1">
    <citation type="submission" date="2023-06" db="EMBL/GenBank/DDBJ databases">
        <authorList>
            <person name="Delattre M."/>
        </authorList>
    </citation>
    <scope>NUCLEOTIDE SEQUENCE</scope>
    <source>
        <strain evidence="1">AF72</strain>
    </source>
</reference>
<accession>A0AA36CGJ4</accession>
<dbReference type="EMBL" id="CATQJA010001614">
    <property type="protein sequence ID" value="CAJ0567961.1"/>
    <property type="molecule type" value="Genomic_DNA"/>
</dbReference>
<keyword evidence="2" id="KW-1185">Reference proteome</keyword>
<comment type="caution">
    <text evidence="1">The sequence shown here is derived from an EMBL/GenBank/DDBJ whole genome shotgun (WGS) entry which is preliminary data.</text>
</comment>
<proteinExistence type="predicted"/>
<dbReference type="Proteomes" id="UP001177023">
    <property type="component" value="Unassembled WGS sequence"/>
</dbReference>